<comment type="caution">
    <text evidence="10">The sequence shown here is derived from an EMBL/GenBank/DDBJ whole genome shotgun (WGS) entry which is preliminary data.</text>
</comment>
<accession>A0A9X3J8U7</accession>
<evidence type="ECO:0000259" key="9">
    <source>
        <dbReference type="PROSITE" id="PS51764"/>
    </source>
</evidence>
<dbReference type="GO" id="GO:0016985">
    <property type="term" value="F:mannan endo-1,4-beta-mannosidase activity"/>
    <property type="evidence" value="ECO:0007669"/>
    <property type="project" value="UniProtKB-UniRule"/>
</dbReference>
<feature type="binding site" evidence="6">
    <location>
        <position position="196"/>
    </location>
    <ligand>
        <name>substrate</name>
    </ligand>
</feature>
<feature type="binding site" evidence="6">
    <location>
        <position position="262"/>
    </location>
    <ligand>
        <name>substrate</name>
    </ligand>
</feature>
<dbReference type="PIRSF" id="PIRSF018168">
    <property type="entry name" value="Mannan-1_4-beta-mannosidase"/>
    <property type="match status" value="1"/>
</dbReference>
<dbReference type="SUPFAM" id="SSF51445">
    <property type="entry name" value="(Trans)glycosidases"/>
    <property type="match status" value="1"/>
</dbReference>
<keyword evidence="3 4" id="KW-0326">Glycosidase</keyword>
<dbReference type="AlphaFoldDB" id="A0A9X3J8U7"/>
<sequence>MKQLVLILFVVAGFSACSPKSENTGPVPTDPKATKETVKLYQSLFELKKNGMMFGHQDALAYGEGWYDEKGRSDVKEVCGDYPAVYGWELGHLELADEYSLDSVYFYRIQDWIKIAYERGGINTISWHLRNPLTGGTSWDTSSKEVVASIVPGGDYHALFKEYLDHLADFLEGCRTDDGTYIPILFRPFHEHTGSWFWWGKDLCSVEDYKTLWRFTVDYLQNEKGIHHLLYTYSTDRFETTEGYLERYPGDEIVDILGFDLYDRGSYYPTALKNCAEKVTKLADERGKIATVSETGGPIATNYAWWTETVLDILRPYELSYVLVWRNPFKPADHENFAPSKGSPDSEDFIRFYKDPETIFQKELTKGKIYE</sequence>
<feature type="active site" description="Proton donor" evidence="5 8">
    <location>
        <position position="191"/>
    </location>
</feature>
<evidence type="ECO:0000313" key="11">
    <source>
        <dbReference type="Proteomes" id="UP001145087"/>
    </source>
</evidence>
<comment type="similarity">
    <text evidence="1 4 8">Belongs to the glycosyl hydrolase 26 family.</text>
</comment>
<comment type="catalytic activity">
    <reaction evidence="4">
        <text>Random hydrolysis of (1-&gt;4)-beta-D-mannosidic linkages in mannans, galactomannans and glucomannans.</text>
        <dbReference type="EC" id="3.2.1.78"/>
    </reaction>
</comment>
<evidence type="ECO:0000256" key="6">
    <source>
        <dbReference type="PIRSR" id="PIRSR018168-2"/>
    </source>
</evidence>
<dbReference type="EC" id="3.2.1.78" evidence="4"/>
<dbReference type="Gene3D" id="3.20.20.80">
    <property type="entry name" value="Glycosidases"/>
    <property type="match status" value="1"/>
</dbReference>
<organism evidence="10 11">
    <name type="scientific">Draconibacterium aestuarii</name>
    <dbReference type="NCBI Taxonomy" id="2998507"/>
    <lineage>
        <taxon>Bacteria</taxon>
        <taxon>Pseudomonadati</taxon>
        <taxon>Bacteroidota</taxon>
        <taxon>Bacteroidia</taxon>
        <taxon>Marinilabiliales</taxon>
        <taxon>Prolixibacteraceae</taxon>
        <taxon>Draconibacterium</taxon>
    </lineage>
</organism>
<keyword evidence="11" id="KW-1185">Reference proteome</keyword>
<dbReference type="Proteomes" id="UP001145087">
    <property type="component" value="Unassembled WGS sequence"/>
</dbReference>
<proteinExistence type="inferred from homology"/>
<dbReference type="PANTHER" id="PTHR40079">
    <property type="entry name" value="MANNAN ENDO-1,4-BETA-MANNOSIDASE E-RELATED"/>
    <property type="match status" value="1"/>
</dbReference>
<name>A0A9X3J8U7_9BACT</name>
<dbReference type="InterPro" id="IPR017853">
    <property type="entry name" value="GH"/>
</dbReference>
<dbReference type="PROSITE" id="PS51764">
    <property type="entry name" value="GH26"/>
    <property type="match status" value="1"/>
</dbReference>
<reference evidence="10" key="1">
    <citation type="submission" date="2022-11" db="EMBL/GenBank/DDBJ databases">
        <title>Marilongibacter aestuarii gen. nov., sp. nov., isolated from tidal flat sediment.</title>
        <authorList>
            <person name="Jiayan W."/>
        </authorList>
    </citation>
    <scope>NUCLEOTIDE SEQUENCE</scope>
    <source>
        <strain evidence="10">Z1-6</strain>
    </source>
</reference>
<protein>
    <recommendedName>
        <fullName evidence="4">Mannan endo-1,4-beta-mannosidase</fullName>
        <ecNumber evidence="4">3.2.1.78</ecNumber>
    </recommendedName>
</protein>
<dbReference type="PANTHER" id="PTHR40079:SF4">
    <property type="entry name" value="GH26 DOMAIN-CONTAINING PROTEIN-RELATED"/>
    <property type="match status" value="1"/>
</dbReference>
<dbReference type="GO" id="GO:0006080">
    <property type="term" value="P:substituted mannan metabolic process"/>
    <property type="evidence" value="ECO:0007669"/>
    <property type="project" value="UniProtKB-UniRule"/>
</dbReference>
<dbReference type="InterPro" id="IPR000805">
    <property type="entry name" value="Glyco_hydro_26"/>
</dbReference>
<dbReference type="PROSITE" id="PS51257">
    <property type="entry name" value="PROKAR_LIPOPROTEIN"/>
    <property type="match status" value="1"/>
</dbReference>
<dbReference type="InterPro" id="IPR022790">
    <property type="entry name" value="GH26_dom"/>
</dbReference>
<feature type="active site" description="Nucleophile" evidence="5 8">
    <location>
        <position position="294"/>
    </location>
</feature>
<dbReference type="RefSeq" id="WP_343335251.1">
    <property type="nucleotide sequence ID" value="NZ_JAPOHD010000065.1"/>
</dbReference>
<dbReference type="EMBL" id="JAPOHD010000065">
    <property type="protein sequence ID" value="MCY1722926.1"/>
    <property type="molecule type" value="Genomic_DNA"/>
</dbReference>
<evidence type="ECO:0000256" key="3">
    <source>
        <dbReference type="ARBA" id="ARBA00023295"/>
    </source>
</evidence>
<gene>
    <name evidence="10" type="ORF">OU798_21445</name>
</gene>
<feature type="site" description="Plays an important role in maintaining the position of the catalytic nucleophile" evidence="7">
    <location>
        <position position="190"/>
    </location>
</feature>
<keyword evidence="4" id="KW-0119">Carbohydrate metabolism</keyword>
<evidence type="ECO:0000256" key="2">
    <source>
        <dbReference type="ARBA" id="ARBA00022801"/>
    </source>
</evidence>
<evidence type="ECO:0000313" key="10">
    <source>
        <dbReference type="EMBL" id="MCY1722926.1"/>
    </source>
</evidence>
<feature type="domain" description="GH26" evidence="9">
    <location>
        <begin position="35"/>
        <end position="362"/>
    </location>
</feature>
<evidence type="ECO:0000256" key="8">
    <source>
        <dbReference type="PROSITE-ProRule" id="PRU01100"/>
    </source>
</evidence>
<feature type="binding site" evidence="6">
    <location>
        <position position="128"/>
    </location>
    <ligand>
        <name>substrate</name>
    </ligand>
</feature>
<evidence type="ECO:0000256" key="5">
    <source>
        <dbReference type="PIRSR" id="PIRSR018168-1"/>
    </source>
</evidence>
<dbReference type="Pfam" id="PF02156">
    <property type="entry name" value="Glyco_hydro_26"/>
    <property type="match status" value="1"/>
</dbReference>
<keyword evidence="4" id="KW-0964">Secreted</keyword>
<evidence type="ECO:0000256" key="7">
    <source>
        <dbReference type="PIRSR" id="PIRSR018168-3"/>
    </source>
</evidence>
<keyword evidence="2 4" id="KW-0378">Hydrolase</keyword>
<dbReference type="GO" id="GO:0005576">
    <property type="term" value="C:extracellular region"/>
    <property type="evidence" value="ECO:0007669"/>
    <property type="project" value="UniProtKB-SubCell"/>
</dbReference>
<dbReference type="PRINTS" id="PR00739">
    <property type="entry name" value="GLHYDRLASE26"/>
</dbReference>
<evidence type="ECO:0000256" key="1">
    <source>
        <dbReference type="ARBA" id="ARBA00007754"/>
    </source>
</evidence>
<comment type="subcellular location">
    <subcellularLocation>
        <location evidence="4">Secreted</location>
    </subcellularLocation>
</comment>
<evidence type="ECO:0000256" key="4">
    <source>
        <dbReference type="PIRNR" id="PIRNR018168"/>
    </source>
</evidence>
<dbReference type="InterPro" id="IPR016714">
    <property type="entry name" value="MANB/E"/>
</dbReference>